<keyword evidence="6" id="KW-1185">Reference proteome</keyword>
<dbReference type="PANTHER" id="PTHR40633">
    <property type="entry name" value="MATRIX PROTEIN, PUTATIVE (AFU_ORTHOLOGUE AFUA_8G05410)-RELATED"/>
    <property type="match status" value="1"/>
</dbReference>
<feature type="domain" description="Yeast cell wall synthesis Kre9/Knh1-like N-terminal" evidence="4">
    <location>
        <begin position="52"/>
        <end position="126"/>
    </location>
</feature>
<dbReference type="Pfam" id="PF10342">
    <property type="entry name" value="Kre9_KNH"/>
    <property type="match status" value="1"/>
</dbReference>
<name>A0A6G1FT80_9PEZI</name>
<evidence type="ECO:0000256" key="1">
    <source>
        <dbReference type="ARBA" id="ARBA00022729"/>
    </source>
</evidence>
<dbReference type="OrthoDB" id="5589325at2759"/>
<evidence type="ECO:0000313" key="7">
    <source>
        <dbReference type="RefSeq" id="XP_033530571.1"/>
    </source>
</evidence>
<dbReference type="InterPro" id="IPR018466">
    <property type="entry name" value="Kre9/Knh1-like_N"/>
</dbReference>
<feature type="region of interest" description="Disordered" evidence="2">
    <location>
        <begin position="128"/>
        <end position="189"/>
    </location>
</feature>
<protein>
    <recommendedName>
        <fullName evidence="4">Yeast cell wall synthesis Kre9/Knh1-like N-terminal domain-containing protein</fullName>
    </recommendedName>
</protein>
<evidence type="ECO:0000313" key="5">
    <source>
        <dbReference type="EMBL" id="KAF1808940.1"/>
    </source>
</evidence>
<reference evidence="5 7" key="1">
    <citation type="submission" date="2020-01" db="EMBL/GenBank/DDBJ databases">
        <authorList>
            <consortium name="DOE Joint Genome Institute"/>
            <person name="Haridas S."/>
            <person name="Albert R."/>
            <person name="Binder M."/>
            <person name="Bloem J."/>
            <person name="Labutti K."/>
            <person name="Salamov A."/>
            <person name="Andreopoulos B."/>
            <person name="Baker S.E."/>
            <person name="Barry K."/>
            <person name="Bills G."/>
            <person name="Bluhm B.H."/>
            <person name="Cannon C."/>
            <person name="Castanera R."/>
            <person name="Culley D.E."/>
            <person name="Daum C."/>
            <person name="Ezra D."/>
            <person name="Gonzalez J.B."/>
            <person name="Henrissat B."/>
            <person name="Kuo A."/>
            <person name="Liang C."/>
            <person name="Lipzen A."/>
            <person name="Lutzoni F."/>
            <person name="Magnuson J."/>
            <person name="Mondo S."/>
            <person name="Nolan M."/>
            <person name="Ohm R."/>
            <person name="Pangilinan J."/>
            <person name="Park H.-J."/>
            <person name="Ramirez L."/>
            <person name="Alfaro M."/>
            <person name="Sun H."/>
            <person name="Tritt A."/>
            <person name="Yoshinaga Y."/>
            <person name="Zwiers L.-H."/>
            <person name="Turgeon B.G."/>
            <person name="Goodwin S.B."/>
            <person name="Spatafora J.W."/>
            <person name="Crous P.W."/>
            <person name="Grigoriev I.V."/>
        </authorList>
    </citation>
    <scope>NUCLEOTIDE SEQUENCE</scope>
    <source>
        <strain evidence="5 7">CBS 781.70</strain>
    </source>
</reference>
<proteinExistence type="predicted"/>
<evidence type="ECO:0000256" key="2">
    <source>
        <dbReference type="SAM" id="MobiDB-lite"/>
    </source>
</evidence>
<feature type="chain" id="PRO_5044631569" description="Yeast cell wall synthesis Kre9/Knh1-like N-terminal domain-containing protein" evidence="3">
    <location>
        <begin position="20"/>
        <end position="214"/>
    </location>
</feature>
<feature type="compositionally biased region" description="Low complexity" evidence="2">
    <location>
        <begin position="132"/>
        <end position="186"/>
    </location>
</feature>
<dbReference type="InterPro" id="IPR052982">
    <property type="entry name" value="SRP1/TIP1-like"/>
</dbReference>
<accession>A0A6G1FT80</accession>
<evidence type="ECO:0000259" key="4">
    <source>
        <dbReference type="Pfam" id="PF10342"/>
    </source>
</evidence>
<dbReference type="GeneID" id="54414715"/>
<dbReference type="AlphaFoldDB" id="A0A6G1FT80"/>
<reference evidence="7" key="2">
    <citation type="submission" date="2020-04" db="EMBL/GenBank/DDBJ databases">
        <authorList>
            <consortium name="NCBI Genome Project"/>
        </authorList>
    </citation>
    <scope>NUCLEOTIDE SEQUENCE</scope>
    <source>
        <strain evidence="7">CBS 781.70</strain>
    </source>
</reference>
<gene>
    <name evidence="5 7" type="ORF">P152DRAFT_176787</name>
</gene>
<reference evidence="7" key="3">
    <citation type="submission" date="2025-04" db="UniProtKB">
        <authorList>
            <consortium name="RefSeq"/>
        </authorList>
    </citation>
    <scope>IDENTIFICATION</scope>
    <source>
        <strain evidence="7">CBS 781.70</strain>
    </source>
</reference>
<dbReference type="EMBL" id="ML975177">
    <property type="protein sequence ID" value="KAF1808940.1"/>
    <property type="molecule type" value="Genomic_DNA"/>
</dbReference>
<dbReference type="RefSeq" id="XP_033530571.1">
    <property type="nucleotide sequence ID" value="XM_033674145.1"/>
</dbReference>
<feature type="signal peptide" evidence="3">
    <location>
        <begin position="1"/>
        <end position="19"/>
    </location>
</feature>
<evidence type="ECO:0000313" key="6">
    <source>
        <dbReference type="Proteomes" id="UP000504638"/>
    </source>
</evidence>
<dbReference type="PANTHER" id="PTHR40633:SF1">
    <property type="entry name" value="GPI ANCHORED SERINE-THREONINE RICH PROTEIN (AFU_ORTHOLOGUE AFUA_1G03630)"/>
    <property type="match status" value="1"/>
</dbReference>
<sequence>MRFFATILSGLALTSSVFAQTSAGGAATSAAGTSPTGSPSGPSTGTLAINDFPVTITYTAPSSAPVTIVLRKGNPGALDTISTLTTSSTGGSFTWTPASDLAPGSDYALEISQGGGAPNYSAQFGITGGTGSSSKSSATSESTSATSAPSSAPSSSSNGTQTSRSPTPTNSPSGSRTPSGSAPAATNVPGAGALSKASPVALFFGVLAAMIFFH</sequence>
<keyword evidence="1 3" id="KW-0732">Signal</keyword>
<dbReference type="Proteomes" id="UP000504638">
    <property type="component" value="Unplaced"/>
</dbReference>
<organism evidence="5">
    <name type="scientific">Eremomyces bilateralis CBS 781.70</name>
    <dbReference type="NCBI Taxonomy" id="1392243"/>
    <lineage>
        <taxon>Eukaryota</taxon>
        <taxon>Fungi</taxon>
        <taxon>Dikarya</taxon>
        <taxon>Ascomycota</taxon>
        <taxon>Pezizomycotina</taxon>
        <taxon>Dothideomycetes</taxon>
        <taxon>Dothideomycetes incertae sedis</taxon>
        <taxon>Eremomycetales</taxon>
        <taxon>Eremomycetaceae</taxon>
        <taxon>Eremomyces</taxon>
    </lineage>
</organism>
<feature type="region of interest" description="Disordered" evidence="2">
    <location>
        <begin position="26"/>
        <end position="45"/>
    </location>
</feature>
<evidence type="ECO:0000256" key="3">
    <source>
        <dbReference type="SAM" id="SignalP"/>
    </source>
</evidence>